<protein>
    <submittedName>
        <fullName evidence="1">Uncharacterized protein</fullName>
    </submittedName>
</protein>
<dbReference type="Proteomes" id="UP001732700">
    <property type="component" value="Chromosome 5C"/>
</dbReference>
<organism evidence="1 2">
    <name type="scientific">Avena sativa</name>
    <name type="common">Oat</name>
    <dbReference type="NCBI Taxonomy" id="4498"/>
    <lineage>
        <taxon>Eukaryota</taxon>
        <taxon>Viridiplantae</taxon>
        <taxon>Streptophyta</taxon>
        <taxon>Embryophyta</taxon>
        <taxon>Tracheophyta</taxon>
        <taxon>Spermatophyta</taxon>
        <taxon>Magnoliopsida</taxon>
        <taxon>Liliopsida</taxon>
        <taxon>Poales</taxon>
        <taxon>Poaceae</taxon>
        <taxon>BOP clade</taxon>
        <taxon>Pooideae</taxon>
        <taxon>Poodae</taxon>
        <taxon>Poeae</taxon>
        <taxon>Poeae Chloroplast Group 1 (Aveneae type)</taxon>
        <taxon>Aveninae</taxon>
        <taxon>Avena</taxon>
    </lineage>
</organism>
<reference evidence="1" key="1">
    <citation type="submission" date="2021-05" db="EMBL/GenBank/DDBJ databases">
        <authorList>
            <person name="Scholz U."/>
            <person name="Mascher M."/>
            <person name="Fiebig A."/>
        </authorList>
    </citation>
    <scope>NUCLEOTIDE SEQUENCE [LARGE SCALE GENOMIC DNA]</scope>
</reference>
<sequence length="753" mass="81881">MDKYKQMAKDFGSSNLVLRAKRMVDSSTEICYRSACDSIETGYRSACDYPLVLGAGILLLLLHRICPPLLAFLVSSSPLLLLTGLLLGALLSYDEPCTPSVIGEEACDNQQTLADCSDEEAENVTIETHSVKRTGSSGFSVTERNPTSSTHDTHWEETNVMFLAASVALSTESARTSVIAGREMHVEKISEKAEMQGFQSSNTETGDYEAHSHYQLGESMSQCWKSADRQDPCYDSESDLTDESSSPDASMTDIIPMLEELHPLIDLGTGHPALASRDSLNSSSDDDEDDLEEDDDDTSDDEDEGQEEEKDDGNNQVDVTENNSGVDGLMGLQRAKNILKFELDQRLIDLQTADATEKLKEASRFYVQVPSISTPRGKPFDLSNVSEEVIELPQVPESAPSVLLPSQNLFDDHDSQLQETWTPRLYSPATQLKHGNLHGRRSTNPHHNGLKMEKGDISGEDAVRGSSVIDAAELGKDGKLSQVAHVGEEIKILSAASSVADVFKVDNGGNEDNKNADLSDHVNSFPIMENGPGTSEPKESVHACSEDSTLCSLSKANNSEQHAVEANSINEVNSLFRCRMEEVLEQSISETVIGQPLAVKLEDELSDVLLSSDSGVHATEASSVEELNSHLPQINKEALKCNTRDSTCDDELIQEKSGEAFPAAAPETEILEDVGYALEQLNSGHDKVKMCQDGEVEPKPVELSSGLQVKEAQTLDEDSNCDTSDTGLKVTELKDSAEKPTSIVVEGRNEEDA</sequence>
<reference evidence="1" key="2">
    <citation type="submission" date="2025-09" db="UniProtKB">
        <authorList>
            <consortium name="EnsemblPlants"/>
        </authorList>
    </citation>
    <scope>IDENTIFICATION</scope>
</reference>
<evidence type="ECO:0000313" key="1">
    <source>
        <dbReference type="EnsemblPlants" id="AVESA.00010b.r2.5CG0902630.1.CDS"/>
    </source>
</evidence>
<proteinExistence type="predicted"/>
<name>A0ACD5Y4F6_AVESA</name>
<accession>A0ACD5Y4F6</accession>
<evidence type="ECO:0000313" key="2">
    <source>
        <dbReference type="Proteomes" id="UP001732700"/>
    </source>
</evidence>
<keyword evidence="2" id="KW-1185">Reference proteome</keyword>
<dbReference type="EnsemblPlants" id="AVESA.00010b.r2.5CG0902630.1">
    <property type="protein sequence ID" value="AVESA.00010b.r2.5CG0902630.1.CDS"/>
    <property type="gene ID" value="AVESA.00010b.r2.5CG0902630"/>
</dbReference>